<feature type="domain" description="MAM" evidence="8">
    <location>
        <begin position="740"/>
        <end position="905"/>
    </location>
</feature>
<dbReference type="EMBL" id="CAJNOQ010000390">
    <property type="protein sequence ID" value="CAF0795769.1"/>
    <property type="molecule type" value="Genomic_DNA"/>
</dbReference>
<feature type="disulfide bond" evidence="4">
    <location>
        <begin position="2372"/>
        <end position="2387"/>
    </location>
</feature>
<name>A0A813SIY1_9BILA</name>
<feature type="domain" description="MAM" evidence="8">
    <location>
        <begin position="920"/>
        <end position="1081"/>
    </location>
</feature>
<feature type="domain" description="MAM" evidence="8">
    <location>
        <begin position="1587"/>
        <end position="1750"/>
    </location>
</feature>
<feature type="disulfide bond" evidence="4">
    <location>
        <begin position="5858"/>
        <end position="5873"/>
    </location>
</feature>
<feature type="region of interest" description="Disordered" evidence="5">
    <location>
        <begin position="6127"/>
        <end position="6146"/>
    </location>
</feature>
<evidence type="ECO:0000259" key="8">
    <source>
        <dbReference type="PROSITE" id="PS50060"/>
    </source>
</evidence>
<dbReference type="SMART" id="SM00192">
    <property type="entry name" value="LDLa"/>
    <property type="match status" value="12"/>
</dbReference>
<feature type="disulfide bond" evidence="4">
    <location>
        <begin position="3582"/>
        <end position="3597"/>
    </location>
</feature>
<dbReference type="PROSITE" id="PS50068">
    <property type="entry name" value="LDLRA_2"/>
    <property type="match status" value="12"/>
</dbReference>
<feature type="disulfide bond" evidence="4">
    <location>
        <begin position="5420"/>
        <end position="5438"/>
    </location>
</feature>
<feature type="disulfide bond" evidence="4">
    <location>
        <begin position="3766"/>
        <end position="3778"/>
    </location>
</feature>
<feature type="domain" description="MAM" evidence="8">
    <location>
        <begin position="5878"/>
        <end position="6049"/>
    </location>
</feature>
<dbReference type="SMART" id="SM00137">
    <property type="entry name" value="MAM"/>
    <property type="match status" value="35"/>
</dbReference>
<feature type="disulfide bond" evidence="4">
    <location>
        <begin position="1951"/>
        <end position="1966"/>
    </location>
</feature>
<feature type="domain" description="MAM" evidence="8">
    <location>
        <begin position="1423"/>
        <end position="1585"/>
    </location>
</feature>
<feature type="domain" description="MAM" evidence="8">
    <location>
        <begin position="5456"/>
        <end position="5617"/>
    </location>
</feature>
<dbReference type="GO" id="GO:0016020">
    <property type="term" value="C:membrane"/>
    <property type="evidence" value="ECO:0007669"/>
    <property type="project" value="InterPro"/>
</dbReference>
<feature type="disulfide bond" evidence="4">
    <location>
        <begin position="1939"/>
        <end position="1957"/>
    </location>
</feature>
<accession>A0A813SIY1</accession>
<feature type="disulfide bond" evidence="4">
    <location>
        <begin position="5413"/>
        <end position="5425"/>
    </location>
</feature>
<feature type="domain" description="MAM" evidence="8">
    <location>
        <begin position="4364"/>
        <end position="4526"/>
    </location>
</feature>
<keyword evidence="1" id="KW-0677">Repeat</keyword>
<feature type="domain" description="MAM" evidence="8">
    <location>
        <begin position="2726"/>
        <end position="2872"/>
    </location>
</feature>
<feature type="domain" description="MAM" evidence="8">
    <location>
        <begin position="5248"/>
        <end position="5406"/>
    </location>
</feature>
<dbReference type="PROSITE" id="PS50060">
    <property type="entry name" value="MAM_2"/>
    <property type="match status" value="36"/>
</dbReference>
<feature type="domain" description="MAM" evidence="8">
    <location>
        <begin position="3238"/>
        <end position="3397"/>
    </location>
</feature>
<dbReference type="Pfam" id="PF00057">
    <property type="entry name" value="Ldl_recept_a"/>
    <property type="match status" value="5"/>
</dbReference>
<dbReference type="SUPFAM" id="SSF57196">
    <property type="entry name" value="EGF/Laminin"/>
    <property type="match status" value="1"/>
</dbReference>
<dbReference type="InterPro" id="IPR000998">
    <property type="entry name" value="MAM_dom"/>
</dbReference>
<feature type="domain" description="MAM" evidence="8">
    <location>
        <begin position="575"/>
        <end position="737"/>
    </location>
</feature>
<feature type="disulfide bond" evidence="4">
    <location>
        <begin position="3773"/>
        <end position="3791"/>
    </location>
</feature>
<feature type="disulfide bond" evidence="4">
    <location>
        <begin position="5231"/>
        <end position="5246"/>
    </location>
</feature>
<feature type="non-terminal residue" evidence="9">
    <location>
        <position position="1"/>
    </location>
</feature>
<evidence type="ECO:0000256" key="2">
    <source>
        <dbReference type="ARBA" id="ARBA00023157"/>
    </source>
</evidence>
<feature type="domain" description="MAM" evidence="8">
    <location>
        <begin position="2171"/>
        <end position="2332"/>
    </location>
</feature>
<feature type="disulfide bond" evidence="4">
    <location>
        <begin position="2152"/>
        <end position="2167"/>
    </location>
</feature>
<reference evidence="9" key="1">
    <citation type="submission" date="2021-02" db="EMBL/GenBank/DDBJ databases">
        <authorList>
            <person name="Nowell W R."/>
        </authorList>
    </citation>
    <scope>NUCLEOTIDE SEQUENCE</scope>
</reference>
<feature type="domain" description="MAM" evidence="8">
    <location>
        <begin position="414"/>
        <end position="569"/>
    </location>
</feature>
<feature type="disulfide bond" evidence="3">
    <location>
        <begin position="6517"/>
        <end position="6527"/>
    </location>
</feature>
<keyword evidence="6" id="KW-1133">Transmembrane helix</keyword>
<feature type="domain" description="MAM" evidence="8">
    <location>
        <begin position="3598"/>
        <end position="3759"/>
    </location>
</feature>
<feature type="domain" description="MAM" evidence="8">
    <location>
        <begin position="4528"/>
        <end position="4692"/>
    </location>
</feature>
<dbReference type="InterPro" id="IPR002172">
    <property type="entry name" value="LDrepeatLR_classA_rpt"/>
</dbReference>
<feature type="domain" description="MAM" evidence="8">
    <location>
        <begin position="3399"/>
        <end position="3560"/>
    </location>
</feature>
<feature type="domain" description="MAM" evidence="8">
    <location>
        <begin position="1967"/>
        <end position="2126"/>
    </location>
</feature>
<dbReference type="PRINTS" id="PR00261">
    <property type="entry name" value="LDLRECEPTOR"/>
</dbReference>
<dbReference type="PROSITE" id="PS50026">
    <property type="entry name" value="EGF_3"/>
    <property type="match status" value="1"/>
</dbReference>
<gene>
    <name evidence="9" type="ORF">GPM918_LOCUS3243</name>
    <name evidence="10" type="ORF">SRO942_LOCUS3243</name>
</gene>
<feature type="domain" description="MAM" evidence="8">
    <location>
        <begin position="2874"/>
        <end position="3047"/>
    </location>
</feature>
<feature type="domain" description="MAM" evidence="8">
    <location>
        <begin position="4711"/>
        <end position="4872"/>
    </location>
</feature>
<keyword evidence="6" id="KW-0812">Transmembrane</keyword>
<dbReference type="EMBL" id="CAJOBC010000390">
    <property type="protein sequence ID" value="CAF3580341.1"/>
    <property type="molecule type" value="Genomic_DNA"/>
</dbReference>
<dbReference type="Pfam" id="PF00629">
    <property type="entry name" value="MAM"/>
    <property type="match status" value="35"/>
</dbReference>
<dbReference type="InterPro" id="IPR000742">
    <property type="entry name" value="EGF"/>
</dbReference>
<feature type="domain" description="MAM" evidence="8">
    <location>
        <begin position="5041"/>
        <end position="5209"/>
    </location>
</feature>
<feature type="domain" description="MAM" evidence="8">
    <location>
        <begin position="1242"/>
        <end position="1407"/>
    </location>
</feature>
<dbReference type="CDD" id="cd00054">
    <property type="entry name" value="EGF_CA"/>
    <property type="match status" value="1"/>
</dbReference>
<feature type="disulfide bond" evidence="3">
    <location>
        <begin position="6541"/>
        <end position="6550"/>
    </location>
</feature>
<dbReference type="Proteomes" id="UP000681722">
    <property type="component" value="Unassembled WGS sequence"/>
</dbReference>
<dbReference type="SUPFAM" id="SSF49899">
    <property type="entry name" value="Concanavalin A-like lectins/glucanases"/>
    <property type="match status" value="35"/>
</dbReference>
<feature type="compositionally biased region" description="Polar residues" evidence="5">
    <location>
        <begin position="6131"/>
        <end position="6146"/>
    </location>
</feature>
<keyword evidence="11" id="KW-1185">Reference proteome</keyword>
<feature type="domain" description="EGF-like" evidence="7">
    <location>
        <begin position="6513"/>
        <end position="6551"/>
    </location>
</feature>
<dbReference type="PROSITE" id="PS01209">
    <property type="entry name" value="LDLRA_1"/>
    <property type="match status" value="6"/>
</dbReference>
<evidence type="ECO:0000256" key="3">
    <source>
        <dbReference type="PROSITE-ProRule" id="PRU00076"/>
    </source>
</evidence>
<feature type="domain" description="MAM" evidence="8">
    <location>
        <begin position="1"/>
        <end position="50"/>
    </location>
</feature>
<evidence type="ECO:0000256" key="4">
    <source>
        <dbReference type="PROSITE-ProRule" id="PRU00124"/>
    </source>
</evidence>
<feature type="domain" description="MAM" evidence="8">
    <location>
        <begin position="6105"/>
        <end position="6264"/>
    </location>
</feature>
<comment type="caution">
    <text evidence="3">Lacks conserved residue(s) required for the propagation of feature annotation.</text>
</comment>
<comment type="caution">
    <text evidence="9">The sequence shown here is derived from an EMBL/GenBank/DDBJ whole genome shotgun (WGS) entry which is preliminary data.</text>
</comment>
<dbReference type="SMART" id="SM00181">
    <property type="entry name" value="EGF"/>
    <property type="match status" value="1"/>
</dbReference>
<feature type="compositionally biased region" description="Polar residues" evidence="5">
    <location>
        <begin position="6354"/>
        <end position="6373"/>
    </location>
</feature>
<dbReference type="Gene3D" id="4.10.400.10">
    <property type="entry name" value="Low-density Lipoprotein Receptor"/>
    <property type="match status" value="12"/>
</dbReference>
<feature type="domain" description="MAM" evidence="8">
    <location>
        <begin position="219"/>
        <end position="385"/>
    </location>
</feature>
<feature type="disulfide bond" evidence="4">
    <location>
        <begin position="2133"/>
        <end position="2145"/>
    </location>
</feature>
<feature type="domain" description="MAM" evidence="8">
    <location>
        <begin position="3068"/>
        <end position="3236"/>
    </location>
</feature>
<feature type="disulfide bond" evidence="4">
    <location>
        <begin position="6088"/>
        <end position="6103"/>
    </location>
</feature>
<dbReference type="CDD" id="cd06263">
    <property type="entry name" value="MAM"/>
    <property type="match status" value="34"/>
</dbReference>
<feature type="disulfide bond" evidence="4">
    <location>
        <begin position="6279"/>
        <end position="6297"/>
    </location>
</feature>
<feature type="disulfide bond" evidence="4">
    <location>
        <begin position="2140"/>
        <end position="2158"/>
    </location>
</feature>
<dbReference type="FunFam" id="2.60.120.200:FF:000182">
    <property type="entry name" value="MAM and LDL-receptor class A domain-containing protein 1"/>
    <property type="match status" value="1"/>
</dbReference>
<feature type="domain" description="MAM" evidence="8">
    <location>
        <begin position="6312"/>
        <end position="6481"/>
    </location>
</feature>
<feature type="domain" description="MAM" evidence="8">
    <location>
        <begin position="1752"/>
        <end position="1926"/>
    </location>
</feature>
<dbReference type="Proteomes" id="UP000663829">
    <property type="component" value="Unassembled WGS sequence"/>
</dbReference>
<evidence type="ECO:0000313" key="11">
    <source>
        <dbReference type="Proteomes" id="UP000663829"/>
    </source>
</evidence>
<feature type="domain" description="MAM" evidence="8">
    <location>
        <begin position="1083"/>
        <end position="1240"/>
    </location>
</feature>
<dbReference type="OrthoDB" id="412155at2759"/>
<feature type="domain" description="MAM" evidence="8">
    <location>
        <begin position="54"/>
        <end position="217"/>
    </location>
</feature>
<feature type="domain" description="MAM" evidence="8">
    <location>
        <begin position="3806"/>
        <end position="3966"/>
    </location>
</feature>
<feature type="domain" description="MAM" evidence="8">
    <location>
        <begin position="5672"/>
        <end position="5838"/>
    </location>
</feature>
<proteinExistence type="predicted"/>
<dbReference type="Pfam" id="PF00008">
    <property type="entry name" value="EGF"/>
    <property type="match status" value="1"/>
</dbReference>
<evidence type="ECO:0000259" key="7">
    <source>
        <dbReference type="PROSITE" id="PS50026"/>
    </source>
</evidence>
<dbReference type="SUPFAM" id="SSF57424">
    <property type="entry name" value="LDL receptor-like module"/>
    <property type="match status" value="11"/>
</dbReference>
<dbReference type="CDD" id="cd00112">
    <property type="entry name" value="LDLa"/>
    <property type="match status" value="12"/>
</dbReference>
<evidence type="ECO:0000256" key="5">
    <source>
        <dbReference type="SAM" id="MobiDB-lite"/>
    </source>
</evidence>
<sequence length="6631" mass="741011">GTQGNVWRFGKVKLNVPDMYSIIVEGVAGVSYRGDISLDNFALIDDSCPSDYPFECDFDDESLCGFYHDTTADYQWIRHKGHTASFSTGPSVDHTTGSINGYYMYIEASNSQKQGQKARLISPWFNSTNGQCLSFWYHSYGAEIGALTVYKKMSSTDDMYPMWRINYNFGDQWNAATLSIYQTMQPWAVIFESEFGPGFEGDLALDDVIIKNGLCPRLGACDFEQNDFCTWHNVRNAKLDDFDWLVGHGQTDSAFTGPNVDHTNNDPFGYYAFIEASSPQEGDKALLESTILLPTSAIGSCFSFWYHMYGTNIGLLNIYINGAKSVKPLWIWTQNGDKGDVWRNGQVTIKSAAYYRLLIEAIISDSFAGDIAIDDLQIFDNPCVLTPADSNPADIPPSTTSTKPPVTQKPLDQWDCTFENDTCSWSNRVENAFNWTRVQGPTGSLITGPIVDHTTGSKDGWYMSVDLGKKPASNVAMLVGPTLGDLQCMTFYYHMYGHSGTLNIYMSIQNQLGVPIWTRQGAQGDVWRYGQVAITKKNANVVFEAVTGTSASGDVSLDDIYFVSGACKESADIGESCTFVDLAACGFTQNDTSASLLWTTFTGNDTSKAPILSDHTTGTNRGSYIYVDFANKVEHLHALLLSPNYQPSTNQSRCLEFYFAITDSDSNTLNVYQESSTGSRRVLFTRSNDHGQIWNKAEVRIAAANEFRITFEALSGTTRKGLISIDDYLLKDGNCSLQGDICTFDSNDLCAWQNALTNNFDWLLHKGQTDSLDTGPDVDHTLGTKDGYYIYIETSFPAQFGEKARLESEILFDTRSKCVTFWYNMYGVDVATLNVYFRNFGTPNGTDLVIWRLRGPQGRSWKHGQVSVIPTGKYQIIFEGIRGNDYDGDIGLDDIGIMTTETCTLQPNEAESFQILQELITCGFEQGFCQWQLDTTGQFNWTQHTGQTTTAGTGPSTGADRTPYYIYIEASYPQKYGDRASLISPLLPKPRSVQCFSFYYHMFGEEVGSLQISTVEQISPLKQTLVWERNGTQGNEWRIGRINIRNVAADYKFKVDGYVGIGFEGDIGLDELSLLQGECPPSTECDFETSYCGWTNDTTADFYWIRAQKETLSSNTGPSADHTTQSPNGYYLYIETSSPQAEGQKARIISPKYPASSSLCLKFWYHMYGDNIGALNVLIFDTKQLLWTKSGNLGNRWRYGHVTVRRADPFQIAFEGVVGKSFDGDIAIDDLFIQNGECETEGSCDFEQGYCGFYNTQQQGEDQFDWLRQRGNTESYETGPSVDHTTGTTAGYYVFIEASYPQNLGDKAWLVSEVLESPKGACLEFWYHMYGSTTGNLSVYHRINNQKPTSLWSLEGDQGDKWQYVQVDIPTTTDHYDFIMEAVVGDGYSSDIALDDINLTQGGSCVYFASTTQAPITTQPVLYECDFEQNNLCNWNVEPTDVVQWKKQSGLSAEFGKSPLIDHTKQSVYGQYIYVGIEATGGPTQTSTIRSSPTFGAATSYCFDFWYQSYISSNTTLNIYYRNITGSQLLWRRPGSTVNDQWTHGTINVEMRAGTFIEISVVTVPRSSGYMALDDLKFLIGTCPAVTVCDFEDPSICGYQNDITGKFTWKRNSGSTTSSDTGASYDHTYQTNIGHYMYIESSLPQIAGDKARLMSPVYPTITSGSCLTFFYHMWGPTTGSLNVFIQSQNVQQGIPLWSLNGDQGDRWRPAKATIHSPDKFQIIFEGVVGSSYTGDISIDDVSLTNGACTPNGQCNFETDLCTWTPSRGNSHFTWYRITAQQLRLIYSGKNIPTNDVTVGTQFGHFLWAASDYGTNIVNQTSSLHSEILLQFEYPSGACFVFNYFLTGSHMINVHLKYRSSANSDQSNSIVLLTIENDQGNTWQRQAVDIRTIQSDFEIIINGHFRDGQAGSIALDDFFIYPQSCSLIPTTPSPTEHFQCGDGTTVQHSQVCNFIKDCANGYDEDICADCTFEQNQCRWVDRSFGSFAWKRGQGFTASQNHSGPTVDHTTHTSRGYYMYVDSADGIIWDEGILELQQTLQPSSSTCELEFYYHLLGDDYQYLYVHLKEDDDSISIWEQTEDQGDQWVRVLIPLGRISKPWSIQFLAESGFGEGNIAIDDVKLVGCQFPPERPTCPDGYFRCQRGACVQMNRVCDFSDDCGDNSDEMNCNSYTMCSFEDQGFCSWTQEEDNDIDWERSQGPTFSSDTGPKRDHTLGLPSGHFIFLEASFPSVEGDRARVASPVFNNSGGCEFRFFYHLYGSEIGVLNVYIRTTVGGSMNKLWSKDYEVGDFWVRADLRLMGGEPFQVVLEAVVGEGYAGDIAIDDTSFTPECGLSNVGLVTVTTQPTTLTPNPCQQNEFLCTENRQCINASLVCDFKNDCINGSDEAICGTCNFDQKQWCGWKPVESLEYDWTLGQGQAPSGQGPSVDHTTGTENGYYLLVDNSMSTMLGYTSLRSPSVGPSGIECQMKFWYYINGNTDYSSVDVFLYHLMDDDTEQYEHLEWFDDQAPEWQQATVNIGHQARRFSIEVDALPGDSSDIAIDDIEFYNCQTTTTILGLPIDCTFEHDWCNYFHDDTAEFKWDRTNHTTDSAETGPGFDHTTGSGYYLFIEASTPRVQNDTARLLSAIQNPITEPRCLSFWYHMYGLDIGKLNVYADSVSAASFSRKLIWQKSSSQGNQWLQGRKTISDLTDPSSNWRIVFEGVVGRGYLGDISLDDIFLSNNQCPPSKICDFEIDMCDFVSQSGSIWTRQQALNIPNFINIDHTTSTSSGYFVTAKDSQAILKSRTYSASGDECLRFWYFINGPQSTSGSLNVSITESSTSKWFNDYFFNEWRFAQVQVNSRDTFMVLFEARKSTNEVIIGLDDIDLRLGKCSPPVNCNFEDGTLCSWTQSKTDDDFDWLLNRGETGTVGTGPSVASVIYNADQTTNSNVGWYIYIEASFPAVEGEKARLVSEHLLGENGCFTLWYHMLGEDIGELNLYLNSPSHQMALLQKINGEQGDQWKQLVQSLSSQFQTKETMQFVIEGTVGPYWNGDIAVDDIAWHAGSTCDTSLTTAIPTTISSSTAYPLPQYDCNFECNCTCNWTHDSTTNFIWKLARGSTVSSTTGPESDHTLGSKLGYYIYIETSVPAKPNDTARLISPDLVVTADRYCFRFYYHMFGADIYRLNVYTRYNGNLGELLWQREGDQGNEWRFGRVELSDNINLPNDAHYQLVVEGIVGKSFYGDIAVDDLAVNAGSCPTSSTCDFEVSDLCGYVNDPTNDVLWIRQQGGTPSAGTGPTLDVTYGSTLGHYMYLSSDKAEKSGDSGRLVSSEYPDTVGSCIRFWAHLYGNNIGTLNVRTYAYGQLNPKILYTVTGSQGDRWKLIQTTVKSSTPYQLVFEGVLQAGDIAIDDIEVQSGECSPLASCDFEKNMCGFIHLKADFNWKRTSYQQVISGPGTDHTTLTRDGYYMLMDRAITTQDKKAQLESELISSSDGVKCLTWYQFTRGITAAKLNILVRDPNTNKMITLFTQDEPDGDAWVYHEYTLLPNMTQSQTYTIVFEGVVGSKVGDIALDDIRTTNGKCAGVTPPTGQYRCLNGTIIPVTKVCDFVIDCAGGDDEKRCADCTFENNEVCGWRANSSGSFTWQRGTNGSSALGNGPLFDHSINGAGYYMYVAPNNGFTNSPARLITPVLSQSGSKCQIQFWLFISGSDIGNLDVKLHTGGVERATLQRFYSKAVSISNWTQIRIELGRVDVPFQLSFDATRSMSTSGFIAIDDTKMNNCFLPTTSTTCLSTQFRCIRGSCVAKTLLCDMTDDCGDYSDERSRECSSYRTCTFQISFCDWIHDPAGDFNWILHQGLPSTELTGPTRDHTTGFSTGEYALIDASSQRSGMKARLMSRIFQPTTKDCRFIFYYNMYGKDMGELNVYVKLFTNGQLLKLWGLSGDRGTAWIRHELKFNYTQPFQVFVEGVVGAGLLSNLAIDDTVFTPECVLSQLSTLPTTNISTSTPQPCPANQFRCAVSTDFICIDKSKVCDFKPDCPDASDEHNCGPCNFEQDQCNWEDASVGDYSWVRNQAQQSVTNALTMSAPTFDHTLNSGFGWYMYVDGASGDFLDVAVLRSPSLPKSGTRCEMAFYYWFTGSKIGSIELVAIAPKLNLTGEDRIVLWKQTQSQNKIWVRANVKIGEQLGTVNSGWHLTFEITPNQNGSAALTDDVAIDDIIFTKCNENDTDLMIGCDFEQDFCSWTFGGDFNWTRTSSKTPSFDTGPHADHTTGEGYYVFIEASIPQKPNDKAWLISPILPTSTSSCLVFYYHMFGADIGTLNVLYEDNAHDRRPIWSRTGQQDNMWKRGQANFESSVAFRLIFEGIIGRSVEGDISLDDIEINFGTCPVLEECDFENGWCDWKNGTQGEFNWKLNSNGTPSADIGPTIDHSQGTKFGHYLFLDSIGRKVGDEAHLESPSFKASQPRCLHLWYHMYGAGIGKLQIQQHFDVGRIKTLWTKSSNQDNIWRPAHLTIPPALGSNNYIIRIVGIVGDINARDIAIDDTSIREGECPDTTICQFEEDLCSWVNAENGVLDNFDWLRNNGETPTVGTGPTVDHTFGTPKGFYIYVESSGLFNGGEKAWLLSEHYDAGRYCILFFYHLWGQNLGTLNLYTKTTGAAQPQLEWSVSRDHGNMWHMGLANADVSAEFYFIFEGVHGGSYLGDMALDDITILPGSTCQITTSTTTTTPPTTLGIHTPLSCDFEIDTCSWTLDPTGNFNWIRHQGQTASIWTGPHVDHTLQTLDGWYMYIETSEPDTGDKARLISAPTSVRQKGFCLRFWYHAYGTSIGSLNIYERPLNQNNSTLIYRIIGDQGIDWKEALIFRQNVGNYQFVIEGEVGDGISGDIAIDDITTNEGPCPSARFCDFESVDVCGYISDVSGNFNWTRHKGSTHSLFTGPSVDHTTLTEQGHYMYIETSYPQVPDHVARLISPLFPASSEYNCLQFFYHQYGEDVGILNVYKRETGSGSLTPQKLFSSSGNRGTEWHVTEINIVPTQPYSIIFEGFVGKSFEGDIAIDDVLVKDKFCAPMGYCDFEENLCAYKNSEFNRQLEWIRFRGETPSGFTGPATDHTLGTEYGTYIYLETSSPAKEGDRAVLVSPDLDNTAHYCFQYYYHMRGDSIGSLNIYRQTYADSSARISVGTHTGDKGNQWNIGQIQLESLKNQTNNIYRLLIEGVVGSSFDGDIALDDFSISLGACPLKPNDCQLKCKQNDTCIPSSKVCDFNWDCPDGDDENICQYNCDFEASTCNYTDPSVGDYRWKRQRGATPGTNTGPTFDHTTLSSSGWYMYVDSVMGSIDDRAHLFSPTFQQASSTCELTFYYHMFGQNIGRLEVFLLEGIQDSRLWSLTGNQGNRWQKAIVKIGRIYKPFRIYIDAKKTSNSFGDIAIDDIFYEGCNLMPTNLTCTNEQFPCKRGGCVDISRLCDYTDDCGDMSDEDNSTCFNTHLMPGCNFERDLCKLNQMPFNDLPWQRSRGAQLASFYAPPHDHTTNSPVGYYLYVETTGQQVERYARLQSRSFESLNMCSIRFYYYINGINPGMLSMFVRSENGGPYTYLWSATKIIGFHWERQEVRIPTATLYELIIEVKTLSGNRADGFIAVDDLSFSSQCVGDTPSLPFGTTTQPNGTTTSPQSCTYRCDDGTCIGQDKRCNFINDCRTGEDEVNCGPCNFEQSQCGWNDDSTGYYVWARRKASAILYMPGDFTTNRTNGSVMTISSGSGTYAGSSRLVSERIASTAASCEVMFSFYRYRDKEGTLSLYLEDDKSSRTKLWSNDIINGQFWTPITVGIGRRRTGFRLVFISTHVGLTSIASDISIDDVKLHDCQFQTQGLCESIPDPFQCKINQNCISIDQLCDFSDDCGDNTDEQGCSTYVEMCSFEDSDTQMCGWTHDYDADFQWKRIRGDDLFTDWYDDWITYGPDRDHTLGTSRGHFLFLDTLNRQPNDTARVISSVFAPTTDSSCQFRFWYHMYGVDINALNIYTRTYVGGPMLLRWSKTGSKGDEWLRAKVGLSSSQPFEVLIEGVRGKNYQGDIGVDDISFTPGCRIQSQLTLPPFQYSTTQSPYCNSTHSHCEIGKQCIPKEQFCNFNIECTDQTDEKTCPQACIFDGKSFCQWENDRKAERKWLSGNGKTPSVDTGPNTDHTTGTPDGFYIYLETSDGITGHKARLISPLYRKSSKTCSFTFWYHMFGQTVNTLNIFIRASNIDTLLWSLTGEQGNEWFFSRVNLPQCASEFQIVVEGIRGTSFTGDIALDDFRFEECYERPTACALPAGNAFTCNSGHCVPDTNKCDFGLDCCDGTDEDPNLCYDYNRCDFEESFCLWENTVESHIMWERYRGDSRPFPSRPPYDHTKQTQSGNYLQLRTNPTTPRGSKAYISTVTDIPEQGCTLRFWYYFKGDNGGILSVYYRYAIGDVLSTIITLTDPASYCKSNDTCRWERVQVQLDGVLKQPSEIVIGVSTGANQDSIMAIDDISFTPQCRKYNGTRPIVTTASHTGSSTSTSHTGSSTTSTKVPLDCANYCLNGAICKPSQIADGKPTCECKPGYTGDRCDQEKKNNKSNTAAIVGSVVGALVVIVIVAVGLLYVRPKLKARNESVRLIDPSIDTGPIMNPLFETVAAATQSNRSGGTSDA</sequence>
<keyword evidence="3" id="KW-0245">EGF-like domain</keyword>
<evidence type="ECO:0000256" key="6">
    <source>
        <dbReference type="SAM" id="Phobius"/>
    </source>
</evidence>
<dbReference type="PROSITE" id="PS00022">
    <property type="entry name" value="EGF_1"/>
    <property type="match status" value="1"/>
</dbReference>
<feature type="domain" description="MAM" evidence="8">
    <location>
        <begin position="4874"/>
        <end position="5039"/>
    </location>
</feature>
<dbReference type="PROSITE" id="PS01186">
    <property type="entry name" value="EGF_2"/>
    <property type="match status" value="1"/>
</dbReference>
<dbReference type="PANTHER" id="PTHR23282">
    <property type="entry name" value="APICAL ENDOSOMAL GLYCOPROTEIN PRECURSOR"/>
    <property type="match status" value="1"/>
</dbReference>
<feature type="disulfide bond" evidence="4">
    <location>
        <begin position="4007"/>
        <end position="4022"/>
    </location>
</feature>
<protein>
    <recommendedName>
        <fullName evidence="12">MAM and LDL-receptor class A domain-containing protein 1</fullName>
    </recommendedName>
</protein>
<dbReference type="InterPro" id="IPR013320">
    <property type="entry name" value="ConA-like_dom_sf"/>
</dbReference>
<dbReference type="PROSITE" id="PS00740">
    <property type="entry name" value="MAM_1"/>
    <property type="match status" value="5"/>
</dbReference>
<evidence type="ECO:0008006" key="12">
    <source>
        <dbReference type="Google" id="ProtNLM"/>
    </source>
</evidence>
<dbReference type="InterPro" id="IPR051560">
    <property type="entry name" value="MAM_domain-containing"/>
</dbReference>
<dbReference type="Gene3D" id="2.10.25.10">
    <property type="entry name" value="Laminin"/>
    <property type="match status" value="1"/>
</dbReference>
<evidence type="ECO:0000313" key="10">
    <source>
        <dbReference type="EMBL" id="CAF3580341.1"/>
    </source>
</evidence>
<dbReference type="Gene3D" id="2.60.120.200">
    <property type="match status" value="36"/>
</dbReference>
<organism evidence="9 11">
    <name type="scientific">Didymodactylos carnosus</name>
    <dbReference type="NCBI Taxonomy" id="1234261"/>
    <lineage>
        <taxon>Eukaryota</taxon>
        <taxon>Metazoa</taxon>
        <taxon>Spiralia</taxon>
        <taxon>Gnathifera</taxon>
        <taxon>Rotifera</taxon>
        <taxon>Eurotatoria</taxon>
        <taxon>Bdelloidea</taxon>
        <taxon>Philodinida</taxon>
        <taxon>Philodinidae</taxon>
        <taxon>Didymodactylos</taxon>
    </lineage>
</organism>
<feature type="region of interest" description="Disordered" evidence="5">
    <location>
        <begin position="6344"/>
        <end position="6373"/>
    </location>
</feature>
<dbReference type="InterPro" id="IPR023415">
    <property type="entry name" value="LDLR_class-A_CS"/>
</dbReference>
<feature type="domain" description="MAM" evidence="8">
    <location>
        <begin position="2558"/>
        <end position="2724"/>
    </location>
</feature>
<feature type="region of interest" description="Disordered" evidence="5">
    <location>
        <begin position="6490"/>
        <end position="6509"/>
    </location>
</feature>
<keyword evidence="6" id="KW-0472">Membrane</keyword>
<feature type="disulfide bond" evidence="4">
    <location>
        <begin position="3570"/>
        <end position="3588"/>
    </location>
</feature>
<dbReference type="InterPro" id="IPR036055">
    <property type="entry name" value="LDL_receptor-like_sf"/>
</dbReference>
<evidence type="ECO:0000313" key="9">
    <source>
        <dbReference type="EMBL" id="CAF0795769.1"/>
    </source>
</evidence>
<feature type="disulfide bond" evidence="4">
    <location>
        <begin position="5656"/>
        <end position="5671"/>
    </location>
</feature>
<feature type="domain" description="MAM" evidence="8">
    <location>
        <begin position="4206"/>
        <end position="4362"/>
    </location>
</feature>
<feature type="transmembrane region" description="Helical" evidence="6">
    <location>
        <begin position="6562"/>
        <end position="6585"/>
    </location>
</feature>
<evidence type="ECO:0000256" key="1">
    <source>
        <dbReference type="ARBA" id="ARBA00022737"/>
    </source>
</evidence>
<feature type="domain" description="MAM" evidence="8">
    <location>
        <begin position="2388"/>
        <end position="2549"/>
    </location>
</feature>
<feature type="disulfide bond" evidence="4">
    <location>
        <begin position="5644"/>
        <end position="5662"/>
    </location>
</feature>
<keyword evidence="2 3" id="KW-1015">Disulfide bond</keyword>
<dbReference type="PANTHER" id="PTHR23282:SF146">
    <property type="entry name" value="RT07201P-RELATED"/>
    <property type="match status" value="1"/>
</dbReference>
<feature type="domain" description="MAM" evidence="8">
    <location>
        <begin position="4023"/>
        <end position="4199"/>
    </location>
</feature>